<dbReference type="EMBL" id="CP089983">
    <property type="protein sequence ID" value="WXB01376.1"/>
    <property type="molecule type" value="Genomic_DNA"/>
</dbReference>
<feature type="transmembrane region" description="Helical" evidence="7">
    <location>
        <begin position="428"/>
        <end position="454"/>
    </location>
</feature>
<evidence type="ECO:0000256" key="7">
    <source>
        <dbReference type="SAM" id="Phobius"/>
    </source>
</evidence>
<keyword evidence="11" id="KW-1185">Reference proteome</keyword>
<feature type="transmembrane region" description="Helical" evidence="7">
    <location>
        <begin position="466"/>
        <end position="484"/>
    </location>
</feature>
<dbReference type="PANTHER" id="PTHR30509">
    <property type="entry name" value="P-HYDROXYBENZOIC ACID EFFLUX PUMP SUBUNIT-RELATED"/>
    <property type="match status" value="1"/>
</dbReference>
<accession>A0ABZ2KWJ1</accession>
<comment type="similarity">
    <text evidence="6">Belongs to the YccS/YhfK family.</text>
</comment>
<name>A0ABZ2KWJ1_9BACT</name>
<evidence type="ECO:0000256" key="6">
    <source>
        <dbReference type="ARBA" id="ARBA00043993"/>
    </source>
</evidence>
<dbReference type="RefSeq" id="WP_394830988.1">
    <property type="nucleotide sequence ID" value="NZ_CP089929.1"/>
</dbReference>
<dbReference type="Pfam" id="PF12805">
    <property type="entry name" value="FUSC-like"/>
    <property type="match status" value="1"/>
</dbReference>
<organism evidence="10 11">
    <name type="scientific">Pendulispora rubella</name>
    <dbReference type="NCBI Taxonomy" id="2741070"/>
    <lineage>
        <taxon>Bacteria</taxon>
        <taxon>Pseudomonadati</taxon>
        <taxon>Myxococcota</taxon>
        <taxon>Myxococcia</taxon>
        <taxon>Myxococcales</taxon>
        <taxon>Sorangiineae</taxon>
        <taxon>Pendulisporaceae</taxon>
        <taxon>Pendulispora</taxon>
    </lineage>
</organism>
<gene>
    <name evidence="10" type="ORF">LVJ94_31215</name>
</gene>
<feature type="transmembrane region" description="Helical" evidence="7">
    <location>
        <begin position="100"/>
        <end position="123"/>
    </location>
</feature>
<evidence type="ECO:0000256" key="3">
    <source>
        <dbReference type="ARBA" id="ARBA00022692"/>
    </source>
</evidence>
<evidence type="ECO:0000256" key="5">
    <source>
        <dbReference type="ARBA" id="ARBA00023136"/>
    </source>
</evidence>
<evidence type="ECO:0000256" key="1">
    <source>
        <dbReference type="ARBA" id="ARBA00004651"/>
    </source>
</evidence>
<feature type="domain" description="Integral membrane bound transporter" evidence="9">
    <location>
        <begin position="386"/>
        <end position="508"/>
    </location>
</feature>
<comment type="subcellular location">
    <subcellularLocation>
        <location evidence="1">Cell membrane</location>
        <topology evidence="1">Multi-pass membrane protein</topology>
    </subcellularLocation>
</comment>
<evidence type="ECO:0000259" key="9">
    <source>
        <dbReference type="Pfam" id="PF13515"/>
    </source>
</evidence>
<keyword evidence="2" id="KW-1003">Cell membrane</keyword>
<protein>
    <submittedName>
        <fullName evidence="10">FUSC family protein</fullName>
    </submittedName>
</protein>
<keyword evidence="3 7" id="KW-0812">Transmembrane</keyword>
<evidence type="ECO:0000259" key="8">
    <source>
        <dbReference type="Pfam" id="PF12805"/>
    </source>
</evidence>
<dbReference type="PANTHER" id="PTHR30509:SF9">
    <property type="entry name" value="MULTIDRUG RESISTANCE PROTEIN MDTO"/>
    <property type="match status" value="1"/>
</dbReference>
<evidence type="ECO:0000313" key="11">
    <source>
        <dbReference type="Proteomes" id="UP001374803"/>
    </source>
</evidence>
<dbReference type="InterPro" id="IPR049453">
    <property type="entry name" value="Memb_transporter_dom"/>
</dbReference>
<feature type="transmembrane region" description="Helical" evidence="7">
    <location>
        <begin position="135"/>
        <end position="155"/>
    </location>
</feature>
<evidence type="ECO:0000256" key="4">
    <source>
        <dbReference type="ARBA" id="ARBA00022989"/>
    </source>
</evidence>
<feature type="transmembrane region" description="Helical" evidence="7">
    <location>
        <begin position="60"/>
        <end position="80"/>
    </location>
</feature>
<proteinExistence type="inferred from homology"/>
<dbReference type="Pfam" id="PF13515">
    <property type="entry name" value="FUSC_2"/>
    <property type="match status" value="1"/>
</dbReference>
<dbReference type="Proteomes" id="UP001374803">
    <property type="component" value="Chromosome"/>
</dbReference>
<feature type="transmembrane region" description="Helical" evidence="7">
    <location>
        <begin position="496"/>
        <end position="513"/>
    </location>
</feature>
<evidence type="ECO:0000256" key="2">
    <source>
        <dbReference type="ARBA" id="ARBA00022475"/>
    </source>
</evidence>
<keyword evidence="5 7" id="KW-0472">Membrane</keyword>
<sequence length="687" mass="73617">MRATLDAIVPDIAKGLRAAVATVVPFYLVGALDRPELTWVALGGWLGSLADPGGARGSRAAGIFVFATVGGLLVGLAQAVSPWPWAVTLVLAASGFATSMLRAVGGWGGSIGMMLLITMCVAVARTTGTPVRDGLFFFCGATWAMLLSSIVWPVWTHRPVRRAIAEIFGALAQYASGLATNLREVETSKPYLDEDHWGTLARTNQRAIRAAIEEARAVSVASRTRRSGESLLGSNLRLLIGNAEIEFFALIAFGEELETLTNVTGRDAAARTLDALAARYEEIRARLQMRDVPAVDLHARPDAALTPNSPVARLADRLLERSRLALTVARAPDQVTVNNDEQDAPQAHRAMLRDLRDEWESFVDAFSLGSSVFRHALRVTIMMAVAYVIAREVSPTHIPWVTITALAVLQPYPGSVVQRAIERVVGTVLGSVVAVAIMVAVHDPLALALIMFPLSAASVVTKPRSYRLFTFFLTPVFVLVAAHFESSWWTAAARTGDALIGGLIALVFALVLFPSREQKRLADALGGVVGSLARYADTMFDILEKGDRGETATRTTAARRSVGRALGEAETSLERMLAEPRSFHSGVDDAVQLVTYARRFSAALTALDLQLAAHKVADSPDRANILGPLRAYVDGVLEATGSFVREGRRTPLPAAPALPASADASLRRVLRHTELVASVAWGGSGRS</sequence>
<keyword evidence="4 7" id="KW-1133">Transmembrane helix</keyword>
<reference evidence="10" key="1">
    <citation type="submission" date="2021-12" db="EMBL/GenBank/DDBJ databases">
        <title>Discovery of the Pendulisporaceae a myxobacterial family with distinct sporulation behavior and unique specialized metabolism.</title>
        <authorList>
            <person name="Garcia R."/>
            <person name="Popoff A."/>
            <person name="Bader C.D."/>
            <person name="Loehr J."/>
            <person name="Walesch S."/>
            <person name="Walt C."/>
            <person name="Boldt J."/>
            <person name="Bunk B."/>
            <person name="Haeckl F.J.F.P.J."/>
            <person name="Gunesch A.P."/>
            <person name="Birkelbach J."/>
            <person name="Nuebel U."/>
            <person name="Pietschmann T."/>
            <person name="Bach T."/>
            <person name="Mueller R."/>
        </authorList>
    </citation>
    <scope>NUCLEOTIDE SEQUENCE</scope>
    <source>
        <strain evidence="10">MSr11367</strain>
    </source>
</reference>
<evidence type="ECO:0000313" key="10">
    <source>
        <dbReference type="EMBL" id="WXB01376.1"/>
    </source>
</evidence>
<feature type="domain" description="Integral membrane protein YccS N-terminal" evidence="8">
    <location>
        <begin position="77"/>
        <end position="217"/>
    </location>
</feature>
<dbReference type="InterPro" id="IPR032692">
    <property type="entry name" value="YccS_N"/>
</dbReference>